<accession>A0A8J4Y819</accession>
<feature type="transmembrane region" description="Helical" evidence="1">
    <location>
        <begin position="129"/>
        <end position="145"/>
    </location>
</feature>
<proteinExistence type="predicted"/>
<evidence type="ECO:0000313" key="3">
    <source>
        <dbReference type="Proteomes" id="UP000770661"/>
    </source>
</evidence>
<keyword evidence="1" id="KW-1133">Transmembrane helix</keyword>
<protein>
    <submittedName>
        <fullName evidence="2">Uncharacterized protein</fullName>
    </submittedName>
</protein>
<keyword evidence="3" id="KW-1185">Reference proteome</keyword>
<dbReference type="EMBL" id="JACEEZ010009567">
    <property type="protein sequence ID" value="KAG0722397.1"/>
    <property type="molecule type" value="Genomic_DNA"/>
</dbReference>
<keyword evidence="1" id="KW-0812">Transmembrane</keyword>
<name>A0A8J4Y819_CHIOP</name>
<gene>
    <name evidence="2" type="ORF">GWK47_044525</name>
</gene>
<keyword evidence="1" id="KW-0472">Membrane</keyword>
<feature type="transmembrane region" description="Helical" evidence="1">
    <location>
        <begin position="41"/>
        <end position="59"/>
    </location>
</feature>
<evidence type="ECO:0000313" key="2">
    <source>
        <dbReference type="EMBL" id="KAG0722397.1"/>
    </source>
</evidence>
<dbReference type="Proteomes" id="UP000770661">
    <property type="component" value="Unassembled WGS sequence"/>
</dbReference>
<sequence length="154" mass="17439">MDGLEQVFSLSTPAAPWSSLQQLHCSVPAASCQWRGNNHNVIIIFIPVVSVWFLFYLLWRNAFTRVTYIIPLMVQPIPLDKFFVIQLAENVSSGTKMPELALAEELMEALPQNVLEHFMKGSHVMRHKMGLWNGIGVICILRQLLCDMAMGRLA</sequence>
<reference evidence="2" key="1">
    <citation type="submission" date="2020-07" db="EMBL/GenBank/DDBJ databases">
        <title>The High-quality genome of the commercially important snow crab, Chionoecetes opilio.</title>
        <authorList>
            <person name="Jeong J.-H."/>
            <person name="Ryu S."/>
        </authorList>
    </citation>
    <scope>NUCLEOTIDE SEQUENCE</scope>
    <source>
        <strain evidence="2">MADBK_172401_WGS</strain>
        <tissue evidence="2">Digestive gland</tissue>
    </source>
</reference>
<dbReference type="AlphaFoldDB" id="A0A8J4Y819"/>
<evidence type="ECO:0000256" key="1">
    <source>
        <dbReference type="SAM" id="Phobius"/>
    </source>
</evidence>
<organism evidence="2 3">
    <name type="scientific">Chionoecetes opilio</name>
    <name type="common">Atlantic snow crab</name>
    <name type="synonym">Cancer opilio</name>
    <dbReference type="NCBI Taxonomy" id="41210"/>
    <lineage>
        <taxon>Eukaryota</taxon>
        <taxon>Metazoa</taxon>
        <taxon>Ecdysozoa</taxon>
        <taxon>Arthropoda</taxon>
        <taxon>Crustacea</taxon>
        <taxon>Multicrustacea</taxon>
        <taxon>Malacostraca</taxon>
        <taxon>Eumalacostraca</taxon>
        <taxon>Eucarida</taxon>
        <taxon>Decapoda</taxon>
        <taxon>Pleocyemata</taxon>
        <taxon>Brachyura</taxon>
        <taxon>Eubrachyura</taxon>
        <taxon>Majoidea</taxon>
        <taxon>Majidae</taxon>
        <taxon>Chionoecetes</taxon>
    </lineage>
</organism>
<comment type="caution">
    <text evidence="2">The sequence shown here is derived from an EMBL/GenBank/DDBJ whole genome shotgun (WGS) entry which is preliminary data.</text>
</comment>